<dbReference type="Pfam" id="PF00892">
    <property type="entry name" value="EamA"/>
    <property type="match status" value="2"/>
</dbReference>
<dbReference type="HOGENOM" id="CLU_033863_20_0_5"/>
<feature type="transmembrane region" description="Helical" evidence="5">
    <location>
        <begin position="137"/>
        <end position="158"/>
    </location>
</feature>
<dbReference type="PANTHER" id="PTHR32322">
    <property type="entry name" value="INNER MEMBRANE TRANSPORTER"/>
    <property type="match status" value="1"/>
</dbReference>
<reference evidence="7 8" key="1">
    <citation type="journal article" date="2013" name="ISME J.">
        <title>By their genes ye shall know them: genomic signatures of predatory bacteria.</title>
        <authorList>
            <person name="Pasternak Z."/>
            <person name="Pietrokovski S."/>
            <person name="Rotem O."/>
            <person name="Gophna U."/>
            <person name="Lurie-Weinberger M.N."/>
            <person name="Jurkevitch E."/>
        </authorList>
    </citation>
    <scope>NUCLEOTIDE SEQUENCE [LARGE SCALE GENOMIC DNA]</scope>
    <source>
        <strain evidence="7">EPB</strain>
    </source>
</reference>
<feature type="transmembrane region" description="Helical" evidence="5">
    <location>
        <begin position="170"/>
        <end position="191"/>
    </location>
</feature>
<dbReference type="InterPro" id="IPR000620">
    <property type="entry name" value="EamA_dom"/>
</dbReference>
<dbReference type="Proteomes" id="UP000011932">
    <property type="component" value="Chromosome"/>
</dbReference>
<keyword evidence="3 5" id="KW-1133">Transmembrane helix</keyword>
<dbReference type="AlphaFoldDB" id="M4VVL1"/>
<dbReference type="OrthoDB" id="7158585at2"/>
<evidence type="ECO:0000256" key="2">
    <source>
        <dbReference type="ARBA" id="ARBA00022692"/>
    </source>
</evidence>
<organism evidence="7 8">
    <name type="scientific">Micavibrio aeruginosavorus EPB</name>
    <dbReference type="NCBI Taxonomy" id="349215"/>
    <lineage>
        <taxon>Bacteria</taxon>
        <taxon>Pseudomonadati</taxon>
        <taxon>Bdellovibrionota</taxon>
        <taxon>Bdellovibrionia</taxon>
        <taxon>Bdellovibrionales</taxon>
        <taxon>Pseudobdellovibrionaceae</taxon>
        <taxon>Micavibrio</taxon>
    </lineage>
</organism>
<feature type="transmembrane region" description="Helical" evidence="5">
    <location>
        <begin position="236"/>
        <end position="256"/>
    </location>
</feature>
<evidence type="ECO:0000259" key="6">
    <source>
        <dbReference type="Pfam" id="PF00892"/>
    </source>
</evidence>
<feature type="transmembrane region" description="Helical" evidence="5">
    <location>
        <begin position="62"/>
        <end position="81"/>
    </location>
</feature>
<name>M4VVL1_9BACT</name>
<feature type="domain" description="EamA" evidence="6">
    <location>
        <begin position="145"/>
        <end position="278"/>
    </location>
</feature>
<evidence type="ECO:0000313" key="7">
    <source>
        <dbReference type="EMBL" id="AGH97244.1"/>
    </source>
</evidence>
<evidence type="ECO:0000256" key="4">
    <source>
        <dbReference type="ARBA" id="ARBA00023136"/>
    </source>
</evidence>
<gene>
    <name evidence="7" type="ORF">A11S_411</name>
</gene>
<sequence>MSLRDVLLSLLVIVIWGGNIVAIKIGVNQAEPLTFITLRFALTTLVFLPFIKWPGWDVAKKIAEISFYMCVLHQGFLFVAMKMMDASTMAILLQSQILFATLLGWWLLAEKIGWRTWGGIALGFAGLLVTLKGPDVAGHPLGFAITMACTIALAFSYIRMRQLKSVHPATFIALTNGFAVPFVLIASLIMAPAGWTQIAATDWSQLGGAIGYQVVLVSLSHILWQALLSRNEVAKVTCFILLMPVVAIILSAMMLGEQIDQSLVIGGALTLSGVGIIALRKAQKAQPIEADPVL</sequence>
<feature type="transmembrane region" description="Helical" evidence="5">
    <location>
        <begin position="87"/>
        <end position="107"/>
    </location>
</feature>
<dbReference type="EMBL" id="CP003538">
    <property type="protein sequence ID" value="AGH97244.1"/>
    <property type="molecule type" value="Genomic_DNA"/>
</dbReference>
<proteinExistence type="predicted"/>
<dbReference type="SUPFAM" id="SSF103481">
    <property type="entry name" value="Multidrug resistance efflux transporter EmrE"/>
    <property type="match status" value="2"/>
</dbReference>
<evidence type="ECO:0000256" key="1">
    <source>
        <dbReference type="ARBA" id="ARBA00004141"/>
    </source>
</evidence>
<feature type="transmembrane region" description="Helical" evidence="5">
    <location>
        <begin position="262"/>
        <end position="279"/>
    </location>
</feature>
<dbReference type="InterPro" id="IPR037185">
    <property type="entry name" value="EmrE-like"/>
</dbReference>
<dbReference type="InterPro" id="IPR050638">
    <property type="entry name" value="AA-Vitamin_Transporters"/>
</dbReference>
<dbReference type="Gene3D" id="1.10.3730.20">
    <property type="match status" value="1"/>
</dbReference>
<feature type="transmembrane region" description="Helical" evidence="5">
    <location>
        <begin position="203"/>
        <end position="224"/>
    </location>
</feature>
<comment type="subcellular location">
    <subcellularLocation>
        <location evidence="1">Membrane</location>
        <topology evidence="1">Multi-pass membrane protein</topology>
    </subcellularLocation>
</comment>
<feature type="transmembrane region" description="Helical" evidence="5">
    <location>
        <begin position="32"/>
        <end position="50"/>
    </location>
</feature>
<evidence type="ECO:0000256" key="5">
    <source>
        <dbReference type="SAM" id="Phobius"/>
    </source>
</evidence>
<keyword evidence="4 5" id="KW-0472">Membrane</keyword>
<feature type="domain" description="EamA" evidence="6">
    <location>
        <begin position="6"/>
        <end position="131"/>
    </location>
</feature>
<accession>M4VVL1</accession>
<dbReference type="GO" id="GO:0016020">
    <property type="term" value="C:membrane"/>
    <property type="evidence" value="ECO:0007669"/>
    <property type="project" value="UniProtKB-SubCell"/>
</dbReference>
<dbReference type="PANTHER" id="PTHR32322:SF9">
    <property type="entry name" value="AMINO-ACID METABOLITE EFFLUX PUMP-RELATED"/>
    <property type="match status" value="1"/>
</dbReference>
<feature type="transmembrane region" description="Helical" evidence="5">
    <location>
        <begin position="114"/>
        <end position="131"/>
    </location>
</feature>
<evidence type="ECO:0000256" key="3">
    <source>
        <dbReference type="ARBA" id="ARBA00022989"/>
    </source>
</evidence>
<dbReference type="STRING" id="349215.A11S_411"/>
<evidence type="ECO:0000313" key="8">
    <source>
        <dbReference type="Proteomes" id="UP000011932"/>
    </source>
</evidence>
<dbReference type="RefSeq" id="WP_015466801.1">
    <property type="nucleotide sequence ID" value="NC_020812.1"/>
</dbReference>
<keyword evidence="2 5" id="KW-0812">Transmembrane</keyword>
<dbReference type="KEGG" id="man:A11S_411"/>
<protein>
    <recommendedName>
        <fullName evidence="6">EamA domain-containing protein</fullName>
    </recommendedName>
</protein>